<dbReference type="GO" id="GO:0055085">
    <property type="term" value="P:transmembrane transport"/>
    <property type="evidence" value="ECO:0007669"/>
    <property type="project" value="InterPro"/>
</dbReference>
<dbReference type="EMBL" id="LLXU01000089">
    <property type="protein sequence ID" value="KRG41407.1"/>
    <property type="molecule type" value="Genomic_DNA"/>
</dbReference>
<evidence type="ECO:0000256" key="8">
    <source>
        <dbReference type="ARBA" id="ARBA00022989"/>
    </source>
</evidence>
<feature type="region of interest" description="Disordered" evidence="11">
    <location>
        <begin position="58"/>
        <end position="78"/>
    </location>
</feature>
<evidence type="ECO:0000256" key="7">
    <source>
        <dbReference type="ARBA" id="ARBA00022927"/>
    </source>
</evidence>
<evidence type="ECO:0000256" key="1">
    <source>
        <dbReference type="ARBA" id="ARBA00004383"/>
    </source>
</evidence>
<dbReference type="PROSITE" id="PS52015">
    <property type="entry name" value="TONB_CTD"/>
    <property type="match status" value="1"/>
</dbReference>
<comment type="similarity">
    <text evidence="2 10">Belongs to the TonB family.</text>
</comment>
<evidence type="ECO:0000256" key="4">
    <source>
        <dbReference type="ARBA" id="ARBA00022475"/>
    </source>
</evidence>
<evidence type="ECO:0000256" key="10">
    <source>
        <dbReference type="RuleBase" id="RU362123"/>
    </source>
</evidence>
<keyword evidence="4 10" id="KW-1003">Cell membrane</keyword>
<accession>A0A0R0A902</accession>
<name>A0A0R0A902_9GAMM</name>
<dbReference type="SUPFAM" id="SSF74653">
    <property type="entry name" value="TolA/TonB C-terminal domain"/>
    <property type="match status" value="1"/>
</dbReference>
<keyword evidence="9 10" id="KW-0472">Membrane</keyword>
<keyword evidence="5 10" id="KW-0997">Cell inner membrane</keyword>
<comment type="caution">
    <text evidence="13">The sequence shown here is derived from an EMBL/GenBank/DDBJ whole genome shotgun (WGS) entry which is preliminary data.</text>
</comment>
<evidence type="ECO:0000256" key="2">
    <source>
        <dbReference type="ARBA" id="ARBA00006555"/>
    </source>
</evidence>
<dbReference type="InterPro" id="IPR051045">
    <property type="entry name" value="TonB-dependent_transducer"/>
</dbReference>
<dbReference type="GO" id="GO:0015891">
    <property type="term" value="P:siderophore transport"/>
    <property type="evidence" value="ECO:0007669"/>
    <property type="project" value="InterPro"/>
</dbReference>
<evidence type="ECO:0000259" key="12">
    <source>
        <dbReference type="PROSITE" id="PS52015"/>
    </source>
</evidence>
<organism evidence="13 14">
    <name type="scientific">Stenotrophomonas panacihumi</name>
    <dbReference type="NCBI Taxonomy" id="676599"/>
    <lineage>
        <taxon>Bacteria</taxon>
        <taxon>Pseudomonadati</taxon>
        <taxon>Pseudomonadota</taxon>
        <taxon>Gammaproteobacteria</taxon>
        <taxon>Lysobacterales</taxon>
        <taxon>Lysobacteraceae</taxon>
        <taxon>Stenotrophomonas</taxon>
    </lineage>
</organism>
<evidence type="ECO:0000313" key="13">
    <source>
        <dbReference type="EMBL" id="KRG41407.1"/>
    </source>
</evidence>
<dbReference type="AlphaFoldDB" id="A0A0R0A902"/>
<proteinExistence type="inferred from homology"/>
<dbReference type="GO" id="GO:0031992">
    <property type="term" value="F:energy transducer activity"/>
    <property type="evidence" value="ECO:0007669"/>
    <property type="project" value="InterPro"/>
</dbReference>
<dbReference type="GO" id="GO:0030288">
    <property type="term" value="C:outer membrane-bounded periplasmic space"/>
    <property type="evidence" value="ECO:0007669"/>
    <property type="project" value="InterPro"/>
</dbReference>
<dbReference type="Gene3D" id="3.30.1150.10">
    <property type="match status" value="1"/>
</dbReference>
<evidence type="ECO:0000256" key="5">
    <source>
        <dbReference type="ARBA" id="ARBA00022519"/>
    </source>
</evidence>
<dbReference type="STRING" id="676599.ARC20_11700"/>
<dbReference type="PANTHER" id="PTHR33446">
    <property type="entry name" value="PROTEIN TONB-RELATED"/>
    <property type="match status" value="1"/>
</dbReference>
<feature type="transmembrane region" description="Helical" evidence="10">
    <location>
        <begin position="29"/>
        <end position="47"/>
    </location>
</feature>
<reference evidence="13 14" key="1">
    <citation type="submission" date="2015-10" db="EMBL/GenBank/DDBJ databases">
        <title>Genome sequencing and analysis of members of genus Stenotrophomonas.</title>
        <authorList>
            <person name="Patil P.P."/>
            <person name="Midha S."/>
            <person name="Patil P.B."/>
        </authorList>
    </citation>
    <scope>NUCLEOTIDE SEQUENCE [LARGE SCALE GENOMIC DNA]</scope>
    <source>
        <strain evidence="13 14">JCM 16536</strain>
    </source>
</reference>
<dbReference type="InterPro" id="IPR003538">
    <property type="entry name" value="TonB"/>
</dbReference>
<dbReference type="PANTHER" id="PTHR33446:SF2">
    <property type="entry name" value="PROTEIN TONB"/>
    <property type="match status" value="1"/>
</dbReference>
<evidence type="ECO:0000256" key="6">
    <source>
        <dbReference type="ARBA" id="ARBA00022692"/>
    </source>
</evidence>
<comment type="subcellular location">
    <subcellularLocation>
        <location evidence="1 10">Cell inner membrane</location>
        <topology evidence="1 10">Single-pass membrane protein</topology>
        <orientation evidence="1 10">Periplasmic side</orientation>
    </subcellularLocation>
</comment>
<keyword evidence="6 10" id="KW-0812">Transmembrane</keyword>
<evidence type="ECO:0000256" key="3">
    <source>
        <dbReference type="ARBA" id="ARBA00022448"/>
    </source>
</evidence>
<feature type="compositionally biased region" description="Low complexity" evidence="11">
    <location>
        <begin position="58"/>
        <end position="67"/>
    </location>
</feature>
<dbReference type="PRINTS" id="PR01374">
    <property type="entry name" value="TONBPROTEIN"/>
</dbReference>
<keyword evidence="14" id="KW-1185">Reference proteome</keyword>
<dbReference type="Proteomes" id="UP000051802">
    <property type="component" value="Unassembled WGS sequence"/>
</dbReference>
<dbReference type="InterPro" id="IPR037682">
    <property type="entry name" value="TonB_C"/>
</dbReference>
<protein>
    <recommendedName>
        <fullName evidence="10">Protein TonB</fullName>
    </recommendedName>
</protein>
<comment type="function">
    <text evidence="10">Interacts with outer membrane receptor proteins that carry out high-affinity binding and energy dependent uptake into the periplasmic space of specific substrates. It could act to transduce energy from the cytoplasmic membrane to specific energy-requiring processes in the outer membrane, resulting in the release into the periplasm of ligands bound by these outer membrane proteins.</text>
</comment>
<feature type="domain" description="TonB C-terminal" evidence="12">
    <location>
        <begin position="96"/>
        <end position="190"/>
    </location>
</feature>
<evidence type="ECO:0000256" key="11">
    <source>
        <dbReference type="SAM" id="MobiDB-lite"/>
    </source>
</evidence>
<dbReference type="GO" id="GO:0098797">
    <property type="term" value="C:plasma membrane protein complex"/>
    <property type="evidence" value="ECO:0007669"/>
    <property type="project" value="TreeGrafter"/>
</dbReference>
<feature type="region of interest" description="Disordered" evidence="11">
    <location>
        <begin position="1"/>
        <end position="22"/>
    </location>
</feature>
<evidence type="ECO:0000256" key="9">
    <source>
        <dbReference type="ARBA" id="ARBA00023136"/>
    </source>
</evidence>
<dbReference type="GO" id="GO:0015031">
    <property type="term" value="P:protein transport"/>
    <property type="evidence" value="ECO:0007669"/>
    <property type="project" value="UniProtKB-UniRule"/>
</dbReference>
<gene>
    <name evidence="13" type="ORF">ARC20_11700</name>
</gene>
<dbReference type="NCBIfam" id="TIGR01352">
    <property type="entry name" value="tonB_Cterm"/>
    <property type="match status" value="1"/>
</dbReference>
<sequence length="190" mass="20755">MSTTSTHTQHFREQPAVGAEPNERGASPFLWALLILALVALPAWWWIRNSQQTITTPVTTSSETANTAQPLPEAANQRPATMVRHEAAPKAAAVVRNRDARPLASNPVPAYPARALRSGVEGSVTARLQVDANGRVSDAQIVERTGARDRDLDRAVLNTVRDWRFEPALRNGRAVATTVQLPVDFHTAQQ</sequence>
<dbReference type="InterPro" id="IPR006260">
    <property type="entry name" value="TonB/TolA_C"/>
</dbReference>
<dbReference type="RefSeq" id="WP_057647213.1">
    <property type="nucleotide sequence ID" value="NZ_LLXU01000089.1"/>
</dbReference>
<keyword evidence="10" id="KW-0735">Signal-anchor</keyword>
<evidence type="ECO:0000313" key="14">
    <source>
        <dbReference type="Proteomes" id="UP000051802"/>
    </source>
</evidence>
<dbReference type="Pfam" id="PF03544">
    <property type="entry name" value="TonB_C"/>
    <property type="match status" value="1"/>
</dbReference>
<dbReference type="OrthoDB" id="9792439at2"/>
<keyword evidence="3 10" id="KW-0813">Transport</keyword>
<keyword evidence="7 10" id="KW-0653">Protein transport</keyword>
<keyword evidence="8 10" id="KW-1133">Transmembrane helix</keyword>